<evidence type="ECO:0000313" key="3">
    <source>
        <dbReference type="EMBL" id="KAK2558642.1"/>
    </source>
</evidence>
<feature type="region of interest" description="Disordered" evidence="2">
    <location>
        <begin position="286"/>
        <end position="308"/>
    </location>
</feature>
<evidence type="ECO:0000313" key="4">
    <source>
        <dbReference type="Proteomes" id="UP001249851"/>
    </source>
</evidence>
<accession>A0AAD9QC31</accession>
<reference evidence="3" key="1">
    <citation type="journal article" date="2023" name="G3 (Bethesda)">
        <title>Whole genome assembly and annotation of the endangered Caribbean coral Acropora cervicornis.</title>
        <authorList>
            <person name="Selwyn J.D."/>
            <person name="Vollmer S.V."/>
        </authorList>
    </citation>
    <scope>NUCLEOTIDE SEQUENCE</scope>
    <source>
        <strain evidence="3">K2</strain>
    </source>
</reference>
<proteinExistence type="predicted"/>
<reference evidence="3" key="2">
    <citation type="journal article" date="2023" name="Science">
        <title>Genomic signatures of disease resistance in endangered staghorn corals.</title>
        <authorList>
            <person name="Vollmer S.V."/>
            <person name="Selwyn J.D."/>
            <person name="Despard B.A."/>
            <person name="Roesel C.L."/>
        </authorList>
    </citation>
    <scope>NUCLEOTIDE SEQUENCE</scope>
    <source>
        <strain evidence="3">K2</strain>
    </source>
</reference>
<dbReference type="AlphaFoldDB" id="A0AAD9QC31"/>
<dbReference type="Proteomes" id="UP001249851">
    <property type="component" value="Unassembled WGS sequence"/>
</dbReference>
<keyword evidence="4" id="KW-1185">Reference proteome</keyword>
<feature type="coiled-coil region" evidence="1">
    <location>
        <begin position="101"/>
        <end position="128"/>
    </location>
</feature>
<sequence>MASKNIDEITEVGVRRSERKTKLTSKALQKAIQDIQREIVKSRRRLLIIMQSVEENGDGSDIKTIASDLTAAAEEFGSLSQGLLSLYEQDLHNEFIEGAQLKEENETLQRALQLIDSLKNRIPRQTNELMETRSVYSHHSSCRSSVSRASSSVARLVASQEAQYTCLIAEKELERRTRDVEAGRIRQQEKACYQSELKLLGADKKAAIANAKLKVLEEALLEEELGRDSELPPLEFPRVKNEEHTSPWVHFSPTPNSPPMHCRSRPGCTQESLSALGILKPLSPSAELKCQSSGPRSAKWESKTTYSP</sequence>
<comment type="caution">
    <text evidence="3">The sequence shown here is derived from an EMBL/GenBank/DDBJ whole genome shotgun (WGS) entry which is preliminary data.</text>
</comment>
<organism evidence="3 4">
    <name type="scientific">Acropora cervicornis</name>
    <name type="common">Staghorn coral</name>
    <dbReference type="NCBI Taxonomy" id="6130"/>
    <lineage>
        <taxon>Eukaryota</taxon>
        <taxon>Metazoa</taxon>
        <taxon>Cnidaria</taxon>
        <taxon>Anthozoa</taxon>
        <taxon>Hexacorallia</taxon>
        <taxon>Scleractinia</taxon>
        <taxon>Astrocoeniina</taxon>
        <taxon>Acroporidae</taxon>
        <taxon>Acropora</taxon>
    </lineage>
</organism>
<keyword evidence="1" id="KW-0175">Coiled coil</keyword>
<name>A0AAD9QC31_ACRCE</name>
<dbReference type="EMBL" id="JARQWQ010000043">
    <property type="protein sequence ID" value="KAK2558642.1"/>
    <property type="molecule type" value="Genomic_DNA"/>
</dbReference>
<evidence type="ECO:0000256" key="1">
    <source>
        <dbReference type="SAM" id="Coils"/>
    </source>
</evidence>
<gene>
    <name evidence="3" type="ORF">P5673_018836</name>
</gene>
<evidence type="ECO:0000256" key="2">
    <source>
        <dbReference type="SAM" id="MobiDB-lite"/>
    </source>
</evidence>
<feature type="region of interest" description="Disordered" evidence="2">
    <location>
        <begin position="247"/>
        <end position="268"/>
    </location>
</feature>
<protein>
    <submittedName>
        <fullName evidence="3">Uncharacterized protein</fullName>
    </submittedName>
</protein>